<keyword evidence="2" id="KW-1185">Reference proteome</keyword>
<dbReference type="EMBL" id="LYDR01000093">
    <property type="protein sequence ID" value="ODA31035.1"/>
    <property type="molecule type" value="Genomic_DNA"/>
</dbReference>
<sequence>MPLRHTSVNRWRVCSGAHGSGEFMVLESVSRFLEISFDVCCRSHVSMRCSDVVDHWMMPRG</sequence>
<proteinExistence type="predicted"/>
<dbReference type="Proteomes" id="UP000094828">
    <property type="component" value="Unassembled WGS sequence"/>
</dbReference>
<organism evidence="1 2">
    <name type="scientific">Planctopirus hydrillae</name>
    <dbReference type="NCBI Taxonomy" id="1841610"/>
    <lineage>
        <taxon>Bacteria</taxon>
        <taxon>Pseudomonadati</taxon>
        <taxon>Planctomycetota</taxon>
        <taxon>Planctomycetia</taxon>
        <taxon>Planctomycetales</taxon>
        <taxon>Planctomycetaceae</taxon>
        <taxon>Planctopirus</taxon>
    </lineage>
</organism>
<evidence type="ECO:0000313" key="2">
    <source>
        <dbReference type="Proteomes" id="UP000094828"/>
    </source>
</evidence>
<evidence type="ECO:0000313" key="1">
    <source>
        <dbReference type="EMBL" id="ODA31035.1"/>
    </source>
</evidence>
<dbReference type="AlphaFoldDB" id="A0A1C3ECT9"/>
<gene>
    <name evidence="1" type="ORF">A6X21_22845</name>
</gene>
<protein>
    <submittedName>
        <fullName evidence="1">Uncharacterized protein</fullName>
    </submittedName>
</protein>
<reference evidence="1 2" key="1">
    <citation type="submission" date="2016-05" db="EMBL/GenBank/DDBJ databases">
        <title>Genomic and physiological characterization of Planctopirus sp. isolated from fresh water lake.</title>
        <authorList>
            <person name="Subhash Y."/>
            <person name="Ramana C."/>
        </authorList>
    </citation>
    <scope>NUCLEOTIDE SEQUENCE [LARGE SCALE GENOMIC DNA]</scope>
    <source>
        <strain evidence="1 2">JC280</strain>
    </source>
</reference>
<comment type="caution">
    <text evidence="1">The sequence shown here is derived from an EMBL/GenBank/DDBJ whole genome shotgun (WGS) entry which is preliminary data.</text>
</comment>
<accession>A0A1C3ECT9</accession>
<name>A0A1C3ECT9_9PLAN</name>